<dbReference type="NCBIfam" id="TIGR02675">
    <property type="entry name" value="tape_meas_nterm"/>
    <property type="match status" value="1"/>
</dbReference>
<feature type="coiled-coil region" evidence="1">
    <location>
        <begin position="1471"/>
        <end position="1498"/>
    </location>
</feature>
<evidence type="ECO:0000313" key="3">
    <source>
        <dbReference type="EMBL" id="KAA0678071.1"/>
    </source>
</evidence>
<evidence type="ECO:0000313" key="4">
    <source>
        <dbReference type="Proteomes" id="UP000480854"/>
    </source>
</evidence>
<dbReference type="EMBL" id="QOKW01000019">
    <property type="protein sequence ID" value="KAA0678071.1"/>
    <property type="molecule type" value="Genomic_DNA"/>
</dbReference>
<proteinExistence type="predicted"/>
<feature type="domain" description="Tape measure protein N-terminal" evidence="2">
    <location>
        <begin position="149"/>
        <end position="338"/>
    </location>
</feature>
<accession>A0A9W7NES4</accession>
<name>A0A9W7NES4_9PROT</name>
<organism evidence="3 4">
    <name type="scientific">Roseomonas genomospecies 6</name>
    <dbReference type="NCBI Taxonomy" id="214106"/>
    <lineage>
        <taxon>Bacteria</taxon>
        <taxon>Pseudomonadati</taxon>
        <taxon>Pseudomonadota</taxon>
        <taxon>Alphaproteobacteria</taxon>
        <taxon>Acetobacterales</taxon>
        <taxon>Roseomonadaceae</taxon>
        <taxon>Roseomonas</taxon>
    </lineage>
</organism>
<comment type="caution">
    <text evidence="3">The sequence shown here is derived from an EMBL/GenBank/DDBJ whole genome shotgun (WGS) entry which is preliminary data.</text>
</comment>
<evidence type="ECO:0000256" key="1">
    <source>
        <dbReference type="SAM" id="Coils"/>
    </source>
</evidence>
<protein>
    <recommendedName>
        <fullName evidence="2">Tape measure protein N-terminal domain-containing protein</fullName>
    </recommendedName>
</protein>
<keyword evidence="4" id="KW-1185">Reference proteome</keyword>
<reference evidence="3 4" key="1">
    <citation type="submission" date="2018-07" db="EMBL/GenBank/DDBJ databases">
        <title>Genome sequence of Azospirillum sp. ATCC 49961.</title>
        <authorList>
            <person name="Sant'Anna F.H."/>
            <person name="Baldani J.I."/>
            <person name="Zilli J.E."/>
            <person name="Reis V.M."/>
            <person name="Hartmann A."/>
            <person name="Cruz L."/>
            <person name="de Souza E.M."/>
            <person name="de Oliveira Pedrosa F."/>
            <person name="Passaglia L.M.P."/>
        </authorList>
    </citation>
    <scope>NUCLEOTIDE SEQUENCE [LARGE SCALE GENOMIC DNA]</scope>
    <source>
        <strain evidence="3 4">ATCC 49961</strain>
    </source>
</reference>
<dbReference type="InterPro" id="IPR013491">
    <property type="entry name" value="Tape_meas_N"/>
</dbReference>
<gene>
    <name evidence="3" type="ORF">DS843_21040</name>
</gene>
<dbReference type="RefSeq" id="WP_149470802.1">
    <property type="nucleotide sequence ID" value="NZ_QOKW01000019.1"/>
</dbReference>
<sequence length="2189" mass="231492">MAELKVALKLTADGSALVGEVRLARSEIDKLGAAANDAGASLRGATGDSNVVALNAHRRATRGLTEDMGAASHSAQALQRVSAEAAASHRQAAAGMGDHAAAAREFGNATRAANDNADGLGDTIGMLVNGLKTMAGLWVVDQVRAFGAQLIASAAQAQQLERRLSSLVGTGAALAENQTWLAQTADRLGQSQTVMADSYTRLLSLARSGLVTIQQSRELTEGLANAQVKFAADVGRMGDVMYGLSQALASPVVQMEELNQVVEPLPGILMDLDRAAGLPGGGFRRLVGEGRVTSEMFRDTLIKALRGYAGEAEKAAGSVEAAYARMENASQRAKAELGKMILPGWVNLVESAAAALNRVNKEIEAAERRSNQVSLMRETTNLDDLLAERAGLEAKRQRYANGASGVYARRNLEVTDRDLADVEKRIDAALARLQQLRAALGDAGDGWAQMWGMASDGGADPAAVALDKLAGKLGLAADAVDLVITKNGLLTKSEADLRAQTETLTKVLALPPDQLKKLGISAADAAFILDQLREKLDPVTAAVAAMNRETAALGVAPKFRGLYQALEKAEQDKGRKLTDDEAINLTGAYAKNRAANSAEQVRLTREAAEAAEALARAQASGNPAAVANARANLKVAEALRDGVIVQADKAAYSQAVLREEMAGLAGQAGEAATVSSRQARQMLELAEATRRGGAAVAETTLRHQIENETLRVGAGERSELARRLTEEAAARRALAAAQFDRDLDAQIAATKALAAAEGESAKAVAETTIRNQVAAQVEREGVKADSDRAKAIAAKTAELAKWQETQGYNRESRARDRELQLAQAEVALADVSEAQRQRTIELLRYELDIREQFPTKTEEDIQALLRKKAVLLDRQDIIRFQNDVRETSRRISDDLAAKMFEKGGSILDWWRNLLKRMAIEIASTKFIMPIVQTVVGAVPGLFGIQAPAGGAGAGGLMGQAGNAGMNWATSKAMGWAGDKLGLTGAGGSITGAIDTWGATNLGIGTAATVPATPLMASGGAGGVGSGMLTGGGAQSVVGGQVASGTGLSSLASGVGAGAAAGGIVGGLVGTATNSKVAGGASGAVAGGLASYMMMGSAFGPWGIAAGAILGAVMGMLGTQKASVGPNSRSNLTLQDGSWKTGEAAADNGGDLGKTKGVTDAIATALNSLMNAAGIKNATLMENVAAISLMEKDGRYTTQMRGQKKDFSDQTAALTSLFGDVLTMVIEDGATEYVNKDNKYVAENVRRALVASVGKPVEEVVSNLTFAASDFAHLFDDAAKPSADQFSETLTAMSVQFQTSRDRAAELGLTTDGMVSSLEQATTRMFAAAGRGLKGLGVVDQIQSAIESWRKASIALMGAGLSPQPAMELLGAQLSAIVNAAGDGIEGLQRLTEAAAILRGMGETTGAAFAELRASQVREQVMGDLALQEMQARVELGQLSQDAYDRRVLEIQQRDALARVTDAGVRAEMERVQALQRAALAAKQDAAAATERAAALERTMSAAGDVLSDLDRKRADGSTGLTAEQRIAAVDSMLRRDLALARSNDPTVAEEALRRLTTTRQTAEDTYDAVYGAGSAETTAMLRAYEQSVRSLPAVQTWQQRVLEALAALPSDISANLDLKGRILEVYEPAVLQRVDPAVRKIVEQLVTLASQGFDFTAIPAAGQRVIAEALTRIQGGQPVTVLDFTAVPAAARRDVIETLRRLHGDAAVERFAFTALPPAAQRDLAEVLSRYRGALLVDSLDFTTLAPDDQRRLSEILTRYDRNQAVADLSYSSLPADAQRVLDEILTRNQGGVVVPALQFSTIAPDATRRLAELMERYGNRVLVDEFDWSQMPEDDRRLLTEVMGRYRNNVQVDQFDFAALPADDQRELAELLSRTLNGDAIAAWTPITLPGNATRTVTETVKRDVSETVTTAAMRDLTSGFQALQLQTTSVLIKQLDDLGRIIHSGLLNVVRAITANWSWGANQTFGASPHVLTTREAQYLATYADLADAWSSWTAWDPTHHYYTDGIREGRTFQNGGIVGRYQSGGLVDNGIKGVDSVLALYPDGSPIMVAGGEFVTPTPAVTPDTLPILEYIREHRRPPSAIRAYEGGGLVAANNNVARTMTAAGAPAPMVTMTVTRSAADVSDSLVMARSMDRMVSELAELRRERREDAARDRQLVTGIAEDQIGVAERQEQQLRALASGRRAVI</sequence>
<dbReference type="Proteomes" id="UP000480854">
    <property type="component" value="Unassembled WGS sequence"/>
</dbReference>
<feature type="coiled-coil region" evidence="1">
    <location>
        <begin position="349"/>
        <end position="439"/>
    </location>
</feature>
<keyword evidence="1" id="KW-0175">Coiled coil</keyword>
<dbReference type="Pfam" id="PF20155">
    <property type="entry name" value="TMP_3"/>
    <property type="match status" value="1"/>
</dbReference>
<dbReference type="OrthoDB" id="7295660at2"/>
<evidence type="ECO:0000259" key="2">
    <source>
        <dbReference type="Pfam" id="PF20155"/>
    </source>
</evidence>